<dbReference type="SUPFAM" id="SSF103190">
    <property type="entry name" value="Sensory domain-like"/>
    <property type="match status" value="1"/>
</dbReference>
<keyword evidence="3" id="KW-0145">Chemotaxis</keyword>
<dbReference type="InterPro" id="IPR004089">
    <property type="entry name" value="MCPsignal_dom"/>
</dbReference>
<evidence type="ECO:0000256" key="7">
    <source>
        <dbReference type="ARBA" id="ARBA00023224"/>
    </source>
</evidence>
<evidence type="ECO:0000256" key="11">
    <source>
        <dbReference type="SAM" id="Phobius"/>
    </source>
</evidence>
<feature type="domain" description="HAMP" evidence="13">
    <location>
        <begin position="414"/>
        <end position="465"/>
    </location>
</feature>
<dbReference type="InterPro" id="IPR033479">
    <property type="entry name" value="dCache_1"/>
</dbReference>
<evidence type="ECO:0000313" key="14">
    <source>
        <dbReference type="EMBL" id="NHC36078.1"/>
    </source>
</evidence>
<dbReference type="PANTHER" id="PTHR32089:SF112">
    <property type="entry name" value="LYSOZYME-LIKE PROTEIN-RELATED"/>
    <property type="match status" value="1"/>
</dbReference>
<keyword evidence="15" id="KW-1185">Reference proteome</keyword>
<evidence type="ECO:0000256" key="3">
    <source>
        <dbReference type="ARBA" id="ARBA00022500"/>
    </source>
</evidence>
<sequence length="766" mass="82202">MTTNSSDLGSPSAPNNAAPSPSSKSIGFIKKGLSLRLKTTLAAVAIGTLPVVITGIAANLIAANMLNAQIELAKQEETVAMMDKVERFLFERYGDIQALSNLPILRNEKVKQVVSVKDRTQVLTKYAETYEVYDNIAFIDLNGNNILVSQGAKLGSHKTEDYFQAVLATGKRFISQPRVAPSTGKTVIYLAAPVRDSVTNKIIGVVRTQMPVRFLDDLIKSYGENDRTYHLVDKAGKVFVTNDAAETLGMDAAEHLTPFPQLRQDRKAAPTESYKPSEQRHVVGGYAPFEPIQGLPDLGWDGFILSDRNVAFAVNNRLAQIFALGTLAAAVAVSAIAVLLVNRSLQPIEAATQTVQKLGAGDLDVRLAVKGSDELAMLGANINQMADQIQDLLDNLKGTAEIKQLKEAIEQESHVLQSDVGHLLDAVAALEGGDLTVQAPVSDRATGLVADTLNRLIEELARIMATVLSTAQQVTHGSTELEQLAAVTAQQAQQQARSVNAVQASVVTFSDLSQQTAQQALASDQAVQQAQIAVTQGQEEMVKLTEEIKVLHSGTEQIVKRAQILTNFVTSAAQFAKDQKRVAALTRVLALNASMIAARASGQQDPDQFASVAREFETIATQVNDLAVQTNQGLLLLQQQAAQIQTVVSGINQDVQGISHSVNQFVGSVEQSQHVFELIKAVTDRVAQVGQQVTASSQAIAAEAQTTLRSIEEIATVAAKTEQQSSFTQEQAGLIDNMARTLLEKVSFFRIAEAEQGAGGREQGAV</sequence>
<dbReference type="CDD" id="cd06225">
    <property type="entry name" value="HAMP"/>
    <property type="match status" value="1"/>
</dbReference>
<dbReference type="CDD" id="cd18773">
    <property type="entry name" value="PDC1_HK_sensor"/>
    <property type="match status" value="1"/>
</dbReference>
<evidence type="ECO:0000256" key="1">
    <source>
        <dbReference type="ARBA" id="ARBA00004651"/>
    </source>
</evidence>
<dbReference type="PANTHER" id="PTHR32089">
    <property type="entry name" value="METHYL-ACCEPTING CHEMOTAXIS PROTEIN MCPB"/>
    <property type="match status" value="1"/>
</dbReference>
<dbReference type="PROSITE" id="PS50885">
    <property type="entry name" value="HAMP"/>
    <property type="match status" value="2"/>
</dbReference>
<name>A0A9X5E791_9CYAN</name>
<proteinExistence type="inferred from homology"/>
<feature type="transmembrane region" description="Helical" evidence="11">
    <location>
        <begin position="41"/>
        <end position="62"/>
    </location>
</feature>
<keyword evidence="2" id="KW-1003">Cell membrane</keyword>
<gene>
    <name evidence="14" type="ORF">QH73_0015735</name>
</gene>
<evidence type="ECO:0000256" key="10">
    <source>
        <dbReference type="SAM" id="MobiDB-lite"/>
    </source>
</evidence>
<dbReference type="GO" id="GO:0007165">
    <property type="term" value="P:signal transduction"/>
    <property type="evidence" value="ECO:0007669"/>
    <property type="project" value="UniProtKB-KW"/>
</dbReference>
<dbReference type="OrthoDB" id="419276at2"/>
<dbReference type="Gene3D" id="6.10.340.10">
    <property type="match status" value="1"/>
</dbReference>
<keyword evidence="4 11" id="KW-0812">Transmembrane</keyword>
<dbReference type="InterPro" id="IPR003660">
    <property type="entry name" value="HAMP_dom"/>
</dbReference>
<feature type="domain" description="Methyl-accepting transducer" evidence="12">
    <location>
        <begin position="470"/>
        <end position="715"/>
    </location>
</feature>
<protein>
    <submittedName>
        <fullName evidence="14">Methyl-accepting chemotaxis protein</fullName>
    </submittedName>
</protein>
<dbReference type="Gene3D" id="3.30.450.20">
    <property type="entry name" value="PAS domain"/>
    <property type="match status" value="1"/>
</dbReference>
<evidence type="ECO:0000256" key="6">
    <source>
        <dbReference type="ARBA" id="ARBA00023136"/>
    </source>
</evidence>
<organism evidence="14 15">
    <name type="scientific">Scytonema millei VB511283</name>
    <dbReference type="NCBI Taxonomy" id="1245923"/>
    <lineage>
        <taxon>Bacteria</taxon>
        <taxon>Bacillati</taxon>
        <taxon>Cyanobacteriota</taxon>
        <taxon>Cyanophyceae</taxon>
        <taxon>Nostocales</taxon>
        <taxon>Scytonemataceae</taxon>
        <taxon>Scytonema</taxon>
    </lineage>
</organism>
<feature type="region of interest" description="Disordered" evidence="10">
    <location>
        <begin position="1"/>
        <end position="23"/>
    </location>
</feature>
<keyword evidence="5 11" id="KW-1133">Transmembrane helix</keyword>
<evidence type="ECO:0000256" key="4">
    <source>
        <dbReference type="ARBA" id="ARBA00022692"/>
    </source>
</evidence>
<comment type="similarity">
    <text evidence="8">Belongs to the methyl-accepting chemotaxis (MCP) protein family.</text>
</comment>
<dbReference type="Gene3D" id="1.10.287.950">
    <property type="entry name" value="Methyl-accepting chemotaxis protein"/>
    <property type="match status" value="1"/>
</dbReference>
<dbReference type="AlphaFoldDB" id="A0A9X5E791"/>
<keyword evidence="7 9" id="KW-0807">Transducer</keyword>
<evidence type="ECO:0000256" key="2">
    <source>
        <dbReference type="ARBA" id="ARBA00022475"/>
    </source>
</evidence>
<dbReference type="Pfam" id="PF00672">
    <property type="entry name" value="HAMP"/>
    <property type="match status" value="1"/>
</dbReference>
<accession>A0A9X5E791</accession>
<keyword evidence="6 11" id="KW-0472">Membrane</keyword>
<evidence type="ECO:0000256" key="5">
    <source>
        <dbReference type="ARBA" id="ARBA00022989"/>
    </source>
</evidence>
<evidence type="ECO:0000256" key="8">
    <source>
        <dbReference type="ARBA" id="ARBA00029447"/>
    </source>
</evidence>
<dbReference type="EMBL" id="JTJC03000004">
    <property type="protein sequence ID" value="NHC36078.1"/>
    <property type="molecule type" value="Genomic_DNA"/>
</dbReference>
<evidence type="ECO:0000259" key="13">
    <source>
        <dbReference type="PROSITE" id="PS50885"/>
    </source>
</evidence>
<feature type="compositionally biased region" description="Low complexity" evidence="10">
    <location>
        <begin position="10"/>
        <end position="23"/>
    </location>
</feature>
<evidence type="ECO:0000313" key="15">
    <source>
        <dbReference type="Proteomes" id="UP000031532"/>
    </source>
</evidence>
<dbReference type="PROSITE" id="PS50111">
    <property type="entry name" value="CHEMOTAXIS_TRANSDUC_2"/>
    <property type="match status" value="1"/>
</dbReference>
<dbReference type="GO" id="GO:0005886">
    <property type="term" value="C:plasma membrane"/>
    <property type="evidence" value="ECO:0007669"/>
    <property type="project" value="UniProtKB-SubCell"/>
</dbReference>
<comment type="subcellular location">
    <subcellularLocation>
        <location evidence="1">Cell membrane</location>
        <topology evidence="1">Multi-pass membrane protein</topology>
    </subcellularLocation>
</comment>
<dbReference type="Pfam" id="PF02743">
    <property type="entry name" value="dCache_1"/>
    <property type="match status" value="1"/>
</dbReference>
<dbReference type="SUPFAM" id="SSF58104">
    <property type="entry name" value="Methyl-accepting chemotaxis protein (MCP) signaling domain"/>
    <property type="match status" value="1"/>
</dbReference>
<dbReference type="SMART" id="SM00283">
    <property type="entry name" value="MA"/>
    <property type="match status" value="1"/>
</dbReference>
<dbReference type="SMART" id="SM00304">
    <property type="entry name" value="HAMP"/>
    <property type="match status" value="2"/>
</dbReference>
<evidence type="ECO:0000259" key="12">
    <source>
        <dbReference type="PROSITE" id="PS50111"/>
    </source>
</evidence>
<feature type="domain" description="HAMP" evidence="13">
    <location>
        <begin position="342"/>
        <end position="394"/>
    </location>
</feature>
<reference evidence="14 15" key="1">
    <citation type="journal article" date="2015" name="Genome Announc.">
        <title>Draft Genome Sequence of the Terrestrial Cyanobacterium Scytonema millei VB511283, Isolated from Eastern India.</title>
        <authorList>
            <person name="Sen D."/>
            <person name="Chandrababunaidu M.M."/>
            <person name="Singh D."/>
            <person name="Sanghi N."/>
            <person name="Ghorai A."/>
            <person name="Mishra G.P."/>
            <person name="Madduluri M."/>
            <person name="Adhikary S.P."/>
            <person name="Tripathy S."/>
        </authorList>
    </citation>
    <scope>NUCLEOTIDE SEQUENCE [LARGE SCALE GENOMIC DNA]</scope>
    <source>
        <strain evidence="14 15">VB511283</strain>
    </source>
</reference>
<evidence type="ECO:0000256" key="9">
    <source>
        <dbReference type="PROSITE-ProRule" id="PRU00284"/>
    </source>
</evidence>
<dbReference type="GO" id="GO:0006935">
    <property type="term" value="P:chemotaxis"/>
    <property type="evidence" value="ECO:0007669"/>
    <property type="project" value="UniProtKB-KW"/>
</dbReference>
<dbReference type="Proteomes" id="UP000031532">
    <property type="component" value="Unassembled WGS sequence"/>
</dbReference>
<feature type="transmembrane region" description="Helical" evidence="11">
    <location>
        <begin position="318"/>
        <end position="341"/>
    </location>
</feature>
<dbReference type="InterPro" id="IPR029151">
    <property type="entry name" value="Sensor-like_sf"/>
</dbReference>
<dbReference type="RefSeq" id="WP_132867145.1">
    <property type="nucleotide sequence ID" value="NZ_JTJC03000004.1"/>
</dbReference>
<comment type="caution">
    <text evidence="14">The sequence shown here is derived from an EMBL/GenBank/DDBJ whole genome shotgun (WGS) entry which is preliminary data.</text>
</comment>